<dbReference type="AlphaFoldDB" id="A0A8X6NGJ6"/>
<sequence>MRGALVERLDLWGPRGNGTGHFRVYSPARLTNQLLERCSQIFLGLPKERFDQFLCYKANSSKDISLPEVGRLTESIIKARTHPGKVCRDLLIPLPIVQVHRLCRNLVIASRTHLPTDWIVRYQFLQQKRPFFVTDNGIREAL</sequence>
<proteinExistence type="predicted"/>
<dbReference type="Proteomes" id="UP000887013">
    <property type="component" value="Unassembled WGS sequence"/>
</dbReference>
<organism evidence="1 2">
    <name type="scientific">Nephila pilipes</name>
    <name type="common">Giant wood spider</name>
    <name type="synonym">Nephila maculata</name>
    <dbReference type="NCBI Taxonomy" id="299642"/>
    <lineage>
        <taxon>Eukaryota</taxon>
        <taxon>Metazoa</taxon>
        <taxon>Ecdysozoa</taxon>
        <taxon>Arthropoda</taxon>
        <taxon>Chelicerata</taxon>
        <taxon>Arachnida</taxon>
        <taxon>Araneae</taxon>
        <taxon>Araneomorphae</taxon>
        <taxon>Entelegynae</taxon>
        <taxon>Araneoidea</taxon>
        <taxon>Nephilidae</taxon>
        <taxon>Nephila</taxon>
    </lineage>
</organism>
<evidence type="ECO:0000313" key="2">
    <source>
        <dbReference type="Proteomes" id="UP000887013"/>
    </source>
</evidence>
<comment type="caution">
    <text evidence="1">The sequence shown here is derived from an EMBL/GenBank/DDBJ whole genome shotgun (WGS) entry which is preliminary data.</text>
</comment>
<dbReference type="EMBL" id="BMAW01009120">
    <property type="protein sequence ID" value="GFT12138.1"/>
    <property type="molecule type" value="Genomic_DNA"/>
</dbReference>
<reference evidence="1" key="1">
    <citation type="submission" date="2020-08" db="EMBL/GenBank/DDBJ databases">
        <title>Multicomponent nature underlies the extraordinary mechanical properties of spider dragline silk.</title>
        <authorList>
            <person name="Kono N."/>
            <person name="Nakamura H."/>
            <person name="Mori M."/>
            <person name="Yoshida Y."/>
            <person name="Ohtoshi R."/>
            <person name="Malay A.D."/>
            <person name="Moran D.A.P."/>
            <person name="Tomita M."/>
            <person name="Numata K."/>
            <person name="Arakawa K."/>
        </authorList>
    </citation>
    <scope>NUCLEOTIDE SEQUENCE</scope>
</reference>
<name>A0A8X6NGJ6_NEPPI</name>
<keyword evidence="2" id="KW-1185">Reference proteome</keyword>
<protein>
    <submittedName>
        <fullName evidence="1">Uncharacterized protein</fullName>
    </submittedName>
</protein>
<gene>
    <name evidence="1" type="ORF">NPIL_57441</name>
</gene>
<accession>A0A8X6NGJ6</accession>
<evidence type="ECO:0000313" key="1">
    <source>
        <dbReference type="EMBL" id="GFT12138.1"/>
    </source>
</evidence>